<feature type="domain" description="HTH cro/C1-type" evidence="2">
    <location>
        <begin position="11"/>
        <end position="65"/>
    </location>
</feature>
<dbReference type="InterPro" id="IPR050807">
    <property type="entry name" value="TransReg_Diox_bact_type"/>
</dbReference>
<evidence type="ECO:0000313" key="6">
    <source>
        <dbReference type="Proteomes" id="UP001056386"/>
    </source>
</evidence>
<evidence type="ECO:0000313" key="5">
    <source>
        <dbReference type="Proteomes" id="UP000594892"/>
    </source>
</evidence>
<evidence type="ECO:0000313" key="4">
    <source>
        <dbReference type="EMBL" id="USS44878.1"/>
    </source>
</evidence>
<dbReference type="PROSITE" id="PS50943">
    <property type="entry name" value="HTH_CROC1"/>
    <property type="match status" value="1"/>
</dbReference>
<dbReference type="Pfam" id="PF07883">
    <property type="entry name" value="Cupin_2"/>
    <property type="match status" value="1"/>
</dbReference>
<evidence type="ECO:0000313" key="3">
    <source>
        <dbReference type="EMBL" id="QPQ93782.1"/>
    </source>
</evidence>
<dbReference type="GO" id="GO:0003677">
    <property type="term" value="F:DNA binding"/>
    <property type="evidence" value="ECO:0007669"/>
    <property type="project" value="UniProtKB-KW"/>
</dbReference>
<dbReference type="GO" id="GO:0003700">
    <property type="term" value="F:DNA-binding transcription factor activity"/>
    <property type="evidence" value="ECO:0007669"/>
    <property type="project" value="TreeGrafter"/>
</dbReference>
<dbReference type="InterPro" id="IPR010982">
    <property type="entry name" value="Lambda_DNA-bd_dom_sf"/>
</dbReference>
<dbReference type="SMART" id="SM00530">
    <property type="entry name" value="HTH_XRE"/>
    <property type="match status" value="1"/>
</dbReference>
<evidence type="ECO:0000259" key="2">
    <source>
        <dbReference type="PROSITE" id="PS50943"/>
    </source>
</evidence>
<dbReference type="Proteomes" id="UP001056386">
    <property type="component" value="Chromosome 1"/>
</dbReference>
<name>A0AAP9Y5J1_BURGL</name>
<dbReference type="EMBL" id="CP099587">
    <property type="protein sequence ID" value="USS44878.1"/>
    <property type="molecule type" value="Genomic_DNA"/>
</dbReference>
<gene>
    <name evidence="3" type="ORF">I6H06_16370</name>
    <name evidence="4" type="ORF">NFI99_25020</name>
</gene>
<dbReference type="Gene3D" id="1.10.260.40">
    <property type="entry name" value="lambda repressor-like DNA-binding domains"/>
    <property type="match status" value="1"/>
</dbReference>
<dbReference type="InterPro" id="IPR001387">
    <property type="entry name" value="Cro/C1-type_HTH"/>
</dbReference>
<evidence type="ECO:0000256" key="1">
    <source>
        <dbReference type="ARBA" id="ARBA00023125"/>
    </source>
</evidence>
<dbReference type="RefSeq" id="WP_017923134.1">
    <property type="nucleotide sequence ID" value="NZ_CP021074.1"/>
</dbReference>
<dbReference type="Proteomes" id="UP000594892">
    <property type="component" value="Chromosome 2"/>
</dbReference>
<dbReference type="EMBL" id="CP065601">
    <property type="protein sequence ID" value="QPQ93782.1"/>
    <property type="molecule type" value="Genomic_DNA"/>
</dbReference>
<proteinExistence type="predicted"/>
<accession>A0AAP9Y5J1</accession>
<dbReference type="SUPFAM" id="SSF51182">
    <property type="entry name" value="RmlC-like cupins"/>
    <property type="match status" value="1"/>
</dbReference>
<dbReference type="GeneID" id="45697713"/>
<dbReference type="GO" id="GO:0005829">
    <property type="term" value="C:cytosol"/>
    <property type="evidence" value="ECO:0007669"/>
    <property type="project" value="TreeGrafter"/>
</dbReference>
<dbReference type="Gene3D" id="2.60.120.10">
    <property type="entry name" value="Jelly Rolls"/>
    <property type="match status" value="1"/>
</dbReference>
<keyword evidence="6" id="KW-1185">Reference proteome</keyword>
<dbReference type="PANTHER" id="PTHR46797:SF1">
    <property type="entry name" value="METHYLPHOSPHONATE SYNTHASE"/>
    <property type="match status" value="1"/>
</dbReference>
<dbReference type="CDD" id="cd02209">
    <property type="entry name" value="cupin_XRE_C"/>
    <property type="match status" value="1"/>
</dbReference>
<keyword evidence="1" id="KW-0238">DNA-binding</keyword>
<dbReference type="AlphaFoldDB" id="A0AAP9Y5J1"/>
<dbReference type="InterPro" id="IPR011051">
    <property type="entry name" value="RmlC_Cupin_sf"/>
</dbReference>
<dbReference type="CDD" id="cd00093">
    <property type="entry name" value="HTH_XRE"/>
    <property type="match status" value="1"/>
</dbReference>
<reference evidence="4" key="2">
    <citation type="submission" date="2022-06" db="EMBL/GenBank/DDBJ databases">
        <title>Draft genome sequence of Burkholderia glumae strain GR20004 isolated from rice panicle showing bacterial panicle blight.</title>
        <authorList>
            <person name="Choi S.Y."/>
            <person name="Lee Y.H."/>
        </authorList>
    </citation>
    <scope>NUCLEOTIDE SEQUENCE</scope>
    <source>
        <strain evidence="4">GR20004</strain>
    </source>
</reference>
<reference evidence="3 5" key="1">
    <citation type="submission" date="2020-12" db="EMBL/GenBank/DDBJ databases">
        <title>FDA dAtabase for Regulatory Grade micrObial Sequences (FDA-ARGOS): Supporting development and validation of Infectious Disease Dx tests.</title>
        <authorList>
            <person name="Minogue T."/>
            <person name="Wolcott M."/>
            <person name="Wasieloski L."/>
            <person name="Aguilar W."/>
            <person name="Moore D."/>
            <person name="Jaissle J."/>
            <person name="Tallon L."/>
            <person name="Sadzewicz L."/>
            <person name="Zhao X."/>
            <person name="Boylan J."/>
            <person name="Ott S."/>
            <person name="Bowen H."/>
            <person name="Vavikolanu K."/>
            <person name="Mehta A."/>
            <person name="Aluvathingal J."/>
            <person name="Nadendla S."/>
            <person name="Yan Y."/>
            <person name="Sichtig H."/>
        </authorList>
    </citation>
    <scope>NUCLEOTIDE SEQUENCE [LARGE SCALE GENOMIC DNA]</scope>
    <source>
        <strain evidence="3 5">FDAARGOS_949</strain>
    </source>
</reference>
<dbReference type="SUPFAM" id="SSF47413">
    <property type="entry name" value="lambda repressor-like DNA-binding domains"/>
    <property type="match status" value="1"/>
</dbReference>
<sequence length="194" mass="20983">MKGKALGAIRLKLLRKQLGLSLQDLAERAGLTKSYLSKVERGLSTPSVAVAMQLAQALHVEVGQLFSADGDEQAITVVRADERLRMSRAPDDAQSGYEVIAAEAGRKRLLPFMIRPAHDFTTSEFREHAGEEFLFVHSGRIEIDFASQKVTLATGDAVYFNAQVPHRIRSLGAKTAQVLLVISGDEPAAGTAPS</sequence>
<protein>
    <submittedName>
        <fullName evidence="3">Helix-turn-helix transcriptional regulator</fullName>
    </submittedName>
    <submittedName>
        <fullName evidence="4">XRE family transcriptional regulator</fullName>
    </submittedName>
</protein>
<dbReference type="PANTHER" id="PTHR46797">
    <property type="entry name" value="HTH-TYPE TRANSCRIPTIONAL REGULATOR"/>
    <property type="match status" value="1"/>
</dbReference>
<dbReference type="InterPro" id="IPR014710">
    <property type="entry name" value="RmlC-like_jellyroll"/>
</dbReference>
<dbReference type="InterPro" id="IPR013096">
    <property type="entry name" value="Cupin_2"/>
</dbReference>
<organism evidence="3 5">
    <name type="scientific">Burkholderia glumae</name>
    <name type="common">Pseudomonas glumae</name>
    <dbReference type="NCBI Taxonomy" id="337"/>
    <lineage>
        <taxon>Bacteria</taxon>
        <taxon>Pseudomonadati</taxon>
        <taxon>Pseudomonadota</taxon>
        <taxon>Betaproteobacteria</taxon>
        <taxon>Burkholderiales</taxon>
        <taxon>Burkholderiaceae</taxon>
        <taxon>Burkholderia</taxon>
    </lineage>
</organism>
<dbReference type="Pfam" id="PF01381">
    <property type="entry name" value="HTH_3"/>
    <property type="match status" value="1"/>
</dbReference>